<dbReference type="RefSeq" id="WP_019402654.1">
    <property type="nucleotide sequence ID" value="NZ_JACIEN010000004.1"/>
</dbReference>
<keyword evidence="3" id="KW-0274">FAD</keyword>
<name>A0A840C7Y0_9HYPH</name>
<dbReference type="SUPFAM" id="SSF51905">
    <property type="entry name" value="FAD/NAD(P)-binding domain"/>
    <property type="match status" value="1"/>
</dbReference>
<protein>
    <submittedName>
        <fullName evidence="6">Succinate dehydrogenase/fumarate reductase flavoprotein subunit</fullName>
    </submittedName>
</protein>
<dbReference type="EMBL" id="JACIEN010000004">
    <property type="protein sequence ID" value="MBB4018437.1"/>
    <property type="molecule type" value="Genomic_DNA"/>
</dbReference>
<keyword evidence="7" id="KW-1185">Reference proteome</keyword>
<dbReference type="SUPFAM" id="SSF56425">
    <property type="entry name" value="Succinate dehydrogenase/fumarate reductase flavoprotein, catalytic domain"/>
    <property type="match status" value="1"/>
</dbReference>
<organism evidence="6 7">
    <name type="scientific">Chelatococcus caeni</name>
    <dbReference type="NCBI Taxonomy" id="1348468"/>
    <lineage>
        <taxon>Bacteria</taxon>
        <taxon>Pseudomonadati</taxon>
        <taxon>Pseudomonadota</taxon>
        <taxon>Alphaproteobacteria</taxon>
        <taxon>Hyphomicrobiales</taxon>
        <taxon>Chelatococcaceae</taxon>
        <taxon>Chelatococcus</taxon>
    </lineage>
</organism>
<dbReference type="InterPro" id="IPR050315">
    <property type="entry name" value="FAD-oxidoreductase_2"/>
</dbReference>
<evidence type="ECO:0000256" key="1">
    <source>
        <dbReference type="ARBA" id="ARBA00001974"/>
    </source>
</evidence>
<accession>A0A840C7Y0</accession>
<evidence type="ECO:0000256" key="3">
    <source>
        <dbReference type="ARBA" id="ARBA00022827"/>
    </source>
</evidence>
<keyword evidence="4" id="KW-0560">Oxidoreductase</keyword>
<evidence type="ECO:0000313" key="6">
    <source>
        <dbReference type="EMBL" id="MBB4018437.1"/>
    </source>
</evidence>
<evidence type="ECO:0000256" key="2">
    <source>
        <dbReference type="ARBA" id="ARBA00022630"/>
    </source>
</evidence>
<evidence type="ECO:0000313" key="7">
    <source>
        <dbReference type="Proteomes" id="UP000577362"/>
    </source>
</evidence>
<dbReference type="InterPro" id="IPR036188">
    <property type="entry name" value="FAD/NAD-bd_sf"/>
</dbReference>
<dbReference type="Gene3D" id="3.50.50.60">
    <property type="entry name" value="FAD/NAD(P)-binding domain"/>
    <property type="match status" value="2"/>
</dbReference>
<proteinExistence type="predicted"/>
<gene>
    <name evidence="6" type="ORF">GGR16_003484</name>
</gene>
<dbReference type="InterPro" id="IPR003953">
    <property type="entry name" value="FAD-dep_OxRdtase_2_FAD-bd"/>
</dbReference>
<dbReference type="PANTHER" id="PTHR43400:SF10">
    <property type="entry name" value="3-OXOSTEROID 1-DEHYDROGENASE"/>
    <property type="match status" value="1"/>
</dbReference>
<dbReference type="GO" id="GO:0016491">
    <property type="term" value="F:oxidoreductase activity"/>
    <property type="evidence" value="ECO:0007669"/>
    <property type="project" value="UniProtKB-KW"/>
</dbReference>
<comment type="caution">
    <text evidence="6">The sequence shown here is derived from an EMBL/GenBank/DDBJ whole genome shotgun (WGS) entry which is preliminary data.</text>
</comment>
<dbReference type="PANTHER" id="PTHR43400">
    <property type="entry name" value="FUMARATE REDUCTASE"/>
    <property type="match status" value="1"/>
</dbReference>
<evidence type="ECO:0000259" key="5">
    <source>
        <dbReference type="Pfam" id="PF00890"/>
    </source>
</evidence>
<comment type="cofactor">
    <cofactor evidence="1">
        <name>FAD</name>
        <dbReference type="ChEBI" id="CHEBI:57692"/>
    </cofactor>
</comment>
<dbReference type="Proteomes" id="UP000577362">
    <property type="component" value="Unassembled WGS sequence"/>
</dbReference>
<dbReference type="Pfam" id="PF00890">
    <property type="entry name" value="FAD_binding_2"/>
    <property type="match status" value="1"/>
</dbReference>
<dbReference type="GO" id="GO:0008202">
    <property type="term" value="P:steroid metabolic process"/>
    <property type="evidence" value="ECO:0007669"/>
    <property type="project" value="UniProtKB-ARBA"/>
</dbReference>
<sequence length="572" mass="60129">MSFEDQAPAEAYDLVVVGSGAAGMAAAITARLHGLDVAVVEKEATYGGSTAVSGGAIWIPDNPKMRAAGINDSAEAALAYIAAEAGNRFDRALVEAFLRHGPEMVAFFEANTALQFDCRTYSPDYHPDVPGAALGGRVLDAQDYDGRRLGRHFARLRPPIEDFTILGGLMLNRIDIGHFLKMSRSLPSALHAGRLVLRHLRDRLAHPRGTRLVLGQAVAGRLAETLFGLGIPLFLETGLTGFVREGGRIAGIETQGRHGRRTIMARVGVVLATGGFPHGVDLRGETMPQAETPLRFHSLSPAGNTGDAIRIGRAAGARFVTSNSNPAFWTPVSLLPDGDGGRPFPHLFLDRAKPGVIAVTHAGRRFVNEAVSYHDFVQGMLTALAEDGRTSTWLVCDHRALRRYGLGAVPPFPGRIGPYLSSGYLRRGRTVRELAEAAGIDADGLAATLAQFNTDAAQGQDTAFGKGSTAYQTYLGDAEVAPNPCLAPLSAAPFYAVEIFPGDIGTSAGLATNADGQVLDEDGAPIAGLYACGNDMNSIMGGAYPGAGITLGPALTFGYIVARHAARVAGGP</sequence>
<dbReference type="InterPro" id="IPR027477">
    <property type="entry name" value="Succ_DH/fumarate_Rdtase_cat_sf"/>
</dbReference>
<evidence type="ECO:0000256" key="4">
    <source>
        <dbReference type="ARBA" id="ARBA00023002"/>
    </source>
</evidence>
<keyword evidence="2" id="KW-0285">Flavoprotein</keyword>
<feature type="domain" description="FAD-dependent oxidoreductase 2 FAD-binding" evidence="5">
    <location>
        <begin position="13"/>
        <end position="551"/>
    </location>
</feature>
<dbReference type="AlphaFoldDB" id="A0A840C7Y0"/>
<reference evidence="6 7" key="1">
    <citation type="submission" date="2020-08" db="EMBL/GenBank/DDBJ databases">
        <title>Genomic Encyclopedia of Type Strains, Phase IV (KMG-IV): sequencing the most valuable type-strain genomes for metagenomic binning, comparative biology and taxonomic classification.</title>
        <authorList>
            <person name="Goeker M."/>
        </authorList>
    </citation>
    <scope>NUCLEOTIDE SEQUENCE [LARGE SCALE GENOMIC DNA]</scope>
    <source>
        <strain evidence="6 7">DSM 103737</strain>
    </source>
</reference>